<feature type="non-terminal residue" evidence="2">
    <location>
        <position position="1"/>
    </location>
</feature>
<proteinExistence type="predicted"/>
<dbReference type="AlphaFoldDB" id="A0A922SFB7"/>
<feature type="compositionally biased region" description="Basic and acidic residues" evidence="1">
    <location>
        <begin position="36"/>
        <end position="56"/>
    </location>
</feature>
<name>A0A922SFB7_SPOEX</name>
<gene>
    <name evidence="2" type="ORF">HF086_000825</name>
</gene>
<dbReference type="Proteomes" id="UP000814243">
    <property type="component" value="Unassembled WGS sequence"/>
</dbReference>
<accession>A0A922SFB7</accession>
<comment type="caution">
    <text evidence="2">The sequence shown here is derived from an EMBL/GenBank/DDBJ whole genome shotgun (WGS) entry which is preliminary data.</text>
</comment>
<protein>
    <submittedName>
        <fullName evidence="2">Uncharacterized protein</fullName>
    </submittedName>
</protein>
<organism evidence="2 3">
    <name type="scientific">Spodoptera exigua</name>
    <name type="common">Beet armyworm</name>
    <name type="synonym">Noctua fulgens</name>
    <dbReference type="NCBI Taxonomy" id="7107"/>
    <lineage>
        <taxon>Eukaryota</taxon>
        <taxon>Metazoa</taxon>
        <taxon>Ecdysozoa</taxon>
        <taxon>Arthropoda</taxon>
        <taxon>Hexapoda</taxon>
        <taxon>Insecta</taxon>
        <taxon>Pterygota</taxon>
        <taxon>Neoptera</taxon>
        <taxon>Endopterygota</taxon>
        <taxon>Lepidoptera</taxon>
        <taxon>Glossata</taxon>
        <taxon>Ditrysia</taxon>
        <taxon>Noctuoidea</taxon>
        <taxon>Noctuidae</taxon>
        <taxon>Amphipyrinae</taxon>
        <taxon>Spodoptera</taxon>
    </lineage>
</organism>
<dbReference type="EMBL" id="JACEFF010000572">
    <property type="protein sequence ID" value="KAH9635104.1"/>
    <property type="molecule type" value="Genomic_DNA"/>
</dbReference>
<sequence>MDNDNEEEDLRFNSDKSDSELLNECEMVLEDLNDSVETRRKNLRKSVEKRKEREDDSSAEEYITVGRKSKRLIRSNSNNTENNNVTQKNNLRVEEKQNNDATNIEVCVSSVNTLPKQMAFAKLLNNENIKNILRIKYKSPYKVLIRFATNEDAENMIRCQKFKQLGFKCCMTYEPTMSFALSNSSELYSSIVAKNGTKRSTEDKLDYSNYQKGSDIGPSQKKKTKEKPLFTQE</sequence>
<evidence type="ECO:0000313" key="3">
    <source>
        <dbReference type="Proteomes" id="UP000814243"/>
    </source>
</evidence>
<reference evidence="2" key="1">
    <citation type="journal article" date="2021" name="G3 (Bethesda)">
        <title>Genome and transcriptome analysis of the beet armyworm Spodoptera exigua reveals targets for pest control. .</title>
        <authorList>
            <person name="Simon S."/>
            <person name="Breeschoten T."/>
            <person name="Jansen H.J."/>
            <person name="Dirks R.P."/>
            <person name="Schranz M.E."/>
            <person name="Ros V.I.D."/>
        </authorList>
    </citation>
    <scope>NUCLEOTIDE SEQUENCE</scope>
    <source>
        <strain evidence="2">TB_SE_WUR_2020</strain>
    </source>
</reference>
<feature type="region of interest" description="Disordered" evidence="1">
    <location>
        <begin position="32"/>
        <end position="96"/>
    </location>
</feature>
<feature type="region of interest" description="Disordered" evidence="1">
    <location>
        <begin position="198"/>
        <end position="233"/>
    </location>
</feature>
<evidence type="ECO:0000256" key="1">
    <source>
        <dbReference type="SAM" id="MobiDB-lite"/>
    </source>
</evidence>
<feature type="compositionally biased region" description="Low complexity" evidence="1">
    <location>
        <begin position="76"/>
        <end position="90"/>
    </location>
</feature>
<evidence type="ECO:0000313" key="2">
    <source>
        <dbReference type="EMBL" id="KAH9635104.1"/>
    </source>
</evidence>